<dbReference type="Pfam" id="PF09365">
    <property type="entry name" value="DUF2461"/>
    <property type="match status" value="1"/>
</dbReference>
<dbReference type="PANTHER" id="PTHR36452:SF1">
    <property type="entry name" value="DUF2461 DOMAIN-CONTAINING PROTEIN"/>
    <property type="match status" value="1"/>
</dbReference>
<dbReference type="Proteomes" id="UP000193778">
    <property type="component" value="Unassembled WGS sequence"/>
</dbReference>
<dbReference type="InterPro" id="IPR015996">
    <property type="entry name" value="UCP028451"/>
</dbReference>
<accession>A0A1X6Z570</accession>
<dbReference type="RefSeq" id="WP_159453879.1">
    <property type="nucleotide sequence ID" value="NZ_FWFP01000004.1"/>
</dbReference>
<organism evidence="1 2">
    <name type="scientific">Ruegeria meonggei</name>
    <dbReference type="NCBI Taxonomy" id="1446476"/>
    <lineage>
        <taxon>Bacteria</taxon>
        <taxon>Pseudomonadati</taxon>
        <taxon>Pseudomonadota</taxon>
        <taxon>Alphaproteobacteria</taxon>
        <taxon>Rhodobacterales</taxon>
        <taxon>Roseobacteraceae</taxon>
        <taxon>Ruegeria</taxon>
    </lineage>
</organism>
<evidence type="ECO:0000313" key="2">
    <source>
        <dbReference type="Proteomes" id="UP000193778"/>
    </source>
</evidence>
<gene>
    <name evidence="1" type="ORF">RUM8411_01826</name>
</gene>
<dbReference type="AlphaFoldDB" id="A0A1X6Z570"/>
<dbReference type="InterPro" id="IPR012808">
    <property type="entry name" value="CHP02453"/>
</dbReference>
<dbReference type="PIRSF" id="PIRSF028451">
    <property type="entry name" value="UCP028451"/>
    <property type="match status" value="1"/>
</dbReference>
<dbReference type="OrthoDB" id="9794241at2"/>
<protein>
    <recommendedName>
        <fullName evidence="3">TIGR02453 family protein</fullName>
    </recommendedName>
</protein>
<dbReference type="PANTHER" id="PTHR36452">
    <property type="entry name" value="CHROMOSOME 12, WHOLE GENOME SHOTGUN SEQUENCE"/>
    <property type="match status" value="1"/>
</dbReference>
<reference evidence="2" key="1">
    <citation type="submission" date="2017-03" db="EMBL/GenBank/DDBJ databases">
        <authorList>
            <person name="Rodrigo-Torres L."/>
            <person name="Arahal R.D."/>
            <person name="Lucena T."/>
        </authorList>
    </citation>
    <scope>NUCLEOTIDE SEQUENCE [LARGE SCALE GENOMIC DNA]</scope>
    <source>
        <strain evidence="2">CECT 8411</strain>
    </source>
</reference>
<dbReference type="EMBL" id="FWFP01000004">
    <property type="protein sequence ID" value="SLN40497.1"/>
    <property type="molecule type" value="Genomic_DNA"/>
</dbReference>
<evidence type="ECO:0008006" key="3">
    <source>
        <dbReference type="Google" id="ProtNLM"/>
    </source>
</evidence>
<sequence length="219" mass="24991">MAQFDCFAAEVVGFLQELKANNTKDWFAANKSTYETYIKSPCKLFAEEMELALRDLTGQDHGSKIFRIHRDVRFSKDKTPYNAHLHLAFIPTGQAVQPPMWFFGLSPEKLSLGCGIFQYEKGSLDAFRDAMVGPLGAELMQTTTELRERGYRIGEPELKRVPSGFDKDHPHEEALRRKGFAVWMDTETPAFVLKSNLTERTTAEFAKLMTVFQLLSRIK</sequence>
<evidence type="ECO:0000313" key="1">
    <source>
        <dbReference type="EMBL" id="SLN40497.1"/>
    </source>
</evidence>
<name>A0A1X6Z570_9RHOB</name>
<proteinExistence type="predicted"/>
<keyword evidence="2" id="KW-1185">Reference proteome</keyword>
<dbReference type="NCBIfam" id="TIGR02453">
    <property type="entry name" value="TIGR02453 family protein"/>
    <property type="match status" value="1"/>
</dbReference>